<evidence type="ECO:0000256" key="1">
    <source>
        <dbReference type="SAM" id="SignalP"/>
    </source>
</evidence>
<feature type="signal peptide" evidence="1">
    <location>
        <begin position="1"/>
        <end position="21"/>
    </location>
</feature>
<dbReference type="EMBL" id="JACMRX010000005">
    <property type="protein sequence ID" value="KAF7989903.1"/>
    <property type="molecule type" value="Genomic_DNA"/>
</dbReference>
<dbReference type="Proteomes" id="UP000639338">
    <property type="component" value="Unassembled WGS sequence"/>
</dbReference>
<protein>
    <recommendedName>
        <fullName evidence="4">Odorant-binding protein</fullName>
    </recommendedName>
</protein>
<keyword evidence="1" id="KW-0732">Signal</keyword>
<dbReference type="AlphaFoldDB" id="A0A834XNY5"/>
<keyword evidence="3" id="KW-1185">Reference proteome</keyword>
<reference evidence="2 3" key="1">
    <citation type="submission" date="2020-08" db="EMBL/GenBank/DDBJ databases">
        <title>Aphidius gifuensis genome sequencing and assembly.</title>
        <authorList>
            <person name="Du Z."/>
        </authorList>
    </citation>
    <scope>NUCLEOTIDE SEQUENCE [LARGE SCALE GENOMIC DNA]</scope>
    <source>
        <strain evidence="2">YNYX2018</strain>
        <tissue evidence="2">Adults</tissue>
    </source>
</reference>
<organism evidence="2 3">
    <name type="scientific">Aphidius gifuensis</name>
    <name type="common">Parasitoid wasp</name>
    <dbReference type="NCBI Taxonomy" id="684658"/>
    <lineage>
        <taxon>Eukaryota</taxon>
        <taxon>Metazoa</taxon>
        <taxon>Ecdysozoa</taxon>
        <taxon>Arthropoda</taxon>
        <taxon>Hexapoda</taxon>
        <taxon>Insecta</taxon>
        <taxon>Pterygota</taxon>
        <taxon>Neoptera</taxon>
        <taxon>Endopterygota</taxon>
        <taxon>Hymenoptera</taxon>
        <taxon>Apocrita</taxon>
        <taxon>Ichneumonoidea</taxon>
        <taxon>Braconidae</taxon>
        <taxon>Aphidiinae</taxon>
        <taxon>Aphidius</taxon>
    </lineage>
</organism>
<feature type="chain" id="PRO_5032796109" description="Odorant-binding protein" evidence="1">
    <location>
        <begin position="22"/>
        <end position="191"/>
    </location>
</feature>
<sequence>MIKLNIIIFLTLVIFYIKVLGYENTEEISTEEKQDFAGEWLIENTKRLDESHKKEVDIFVKKLKSIINGKTRKNAKEKNACDALLKKIDTSVDQVVNEANEIHLKQVIILENFKDNAIRTCQSINDSGAYKNCFTQVTEKRFEKFFKNKKLTNSEDDNIDVFQEYMKYLINEKFKSIYDVVSDHEVKLKCT</sequence>
<name>A0A834XNY5_APHGI</name>
<accession>A0A834XNY5</accession>
<comment type="caution">
    <text evidence="2">The sequence shown here is derived from an EMBL/GenBank/DDBJ whole genome shotgun (WGS) entry which is preliminary data.</text>
</comment>
<evidence type="ECO:0008006" key="4">
    <source>
        <dbReference type="Google" id="ProtNLM"/>
    </source>
</evidence>
<evidence type="ECO:0000313" key="3">
    <source>
        <dbReference type="Proteomes" id="UP000639338"/>
    </source>
</evidence>
<evidence type="ECO:0000313" key="2">
    <source>
        <dbReference type="EMBL" id="KAF7989903.1"/>
    </source>
</evidence>
<proteinExistence type="predicted"/>
<gene>
    <name evidence="2" type="ORF">HCN44_008577</name>
</gene>